<gene>
    <name evidence="3" type="ORF">UFOVP410_101</name>
</gene>
<dbReference type="EMBL" id="LR796388">
    <property type="protein sequence ID" value="CAB4141262.1"/>
    <property type="molecule type" value="Genomic_DNA"/>
</dbReference>
<reference evidence="3" key="1">
    <citation type="submission" date="2020-04" db="EMBL/GenBank/DDBJ databases">
        <authorList>
            <person name="Chiriac C."/>
            <person name="Salcher M."/>
            <person name="Ghai R."/>
            <person name="Kavagutti S V."/>
        </authorList>
    </citation>
    <scope>NUCLEOTIDE SEQUENCE</scope>
</reference>
<dbReference type="InterPro" id="IPR015086">
    <property type="entry name" value="Phage_T4_Gp59_C"/>
</dbReference>
<feature type="domain" description="Bacteriophage T4 Gp59 helicase assembly protein N-terminal" evidence="1">
    <location>
        <begin position="2"/>
        <end position="89"/>
    </location>
</feature>
<protein>
    <submittedName>
        <fullName evidence="3">59 protein</fullName>
    </submittedName>
</protein>
<dbReference type="InterPro" id="IPR008944">
    <property type="entry name" value="Phage_T4_Gp59"/>
</dbReference>
<feature type="domain" description="Bacteriophage T4 Gp59 helicase assembly protein C-terminal" evidence="2">
    <location>
        <begin position="101"/>
        <end position="194"/>
    </location>
</feature>
<dbReference type="Pfam" id="PF08993">
    <property type="entry name" value="T4_Gp59_N"/>
    <property type="match status" value="1"/>
</dbReference>
<dbReference type="Gene3D" id="1.10.8.60">
    <property type="match status" value="1"/>
</dbReference>
<dbReference type="HAMAP" id="MF_04156">
    <property type="entry name" value="HELIC_LOADER_T4"/>
    <property type="match status" value="1"/>
</dbReference>
<dbReference type="Pfam" id="PF08994">
    <property type="entry name" value="T4_Gp59_C"/>
    <property type="match status" value="1"/>
</dbReference>
<sequence length="208" mass="24862">MNAYEAYKKYLAIKLHFQQDSYDYFKFSGSVKANKESFESRRDKYFFQRLAKLYTDEQYLQLLVSNFIHNSDIWVGDILSESARTNYVNWKKTYQSLNYVFTEDMLKIENYLQEKNISDFNLLFNSKKTWPDIVTIGIQKTITIESFIIMNKILNFIPKISKNIEDTIVWPEFKKLCLKYSPFLDVDLKKYKKTMRDIFVTKPLDSGV</sequence>
<accession>A0A6J5M526</accession>
<organism evidence="3">
    <name type="scientific">uncultured Caudovirales phage</name>
    <dbReference type="NCBI Taxonomy" id="2100421"/>
    <lineage>
        <taxon>Viruses</taxon>
        <taxon>Duplodnaviria</taxon>
        <taxon>Heunggongvirae</taxon>
        <taxon>Uroviricota</taxon>
        <taxon>Caudoviricetes</taxon>
        <taxon>Peduoviridae</taxon>
        <taxon>Maltschvirus</taxon>
        <taxon>Maltschvirus maltsch</taxon>
    </lineage>
</organism>
<dbReference type="SUPFAM" id="SSF48493">
    <property type="entry name" value="gene 59 helicase assembly protein"/>
    <property type="match status" value="1"/>
</dbReference>
<dbReference type="Gene3D" id="1.10.220.50">
    <property type="entry name" value="Bacteriophage T4, Gp59, helicase assembly protein, C-terminal domain"/>
    <property type="match status" value="1"/>
</dbReference>
<evidence type="ECO:0000259" key="1">
    <source>
        <dbReference type="Pfam" id="PF08993"/>
    </source>
</evidence>
<dbReference type="InterPro" id="IPR015085">
    <property type="entry name" value="Phage_T4_Gp59_N"/>
</dbReference>
<name>A0A6J5M526_9CAUD</name>
<dbReference type="InterPro" id="IPR037082">
    <property type="entry name" value="Phage_T4_Gp59_C_sf"/>
</dbReference>
<proteinExistence type="inferred from homology"/>
<dbReference type="InterPro" id="IPR023197">
    <property type="entry name" value="Phage_T4_Gp59_dom_sf"/>
</dbReference>
<evidence type="ECO:0000313" key="3">
    <source>
        <dbReference type="EMBL" id="CAB4141262.1"/>
    </source>
</evidence>
<evidence type="ECO:0000259" key="2">
    <source>
        <dbReference type="Pfam" id="PF08994"/>
    </source>
</evidence>